<organism evidence="1 2">
    <name type="scientific">Candidatus Segetimicrobium genomatis</name>
    <dbReference type="NCBI Taxonomy" id="2569760"/>
    <lineage>
        <taxon>Bacteria</taxon>
        <taxon>Bacillati</taxon>
        <taxon>Candidatus Sysuimicrobiota</taxon>
        <taxon>Candidatus Sysuimicrobiia</taxon>
        <taxon>Candidatus Sysuimicrobiales</taxon>
        <taxon>Candidatus Segetimicrobiaceae</taxon>
        <taxon>Candidatus Segetimicrobium</taxon>
    </lineage>
</organism>
<reference evidence="1 2" key="1">
    <citation type="journal article" date="2019" name="Nat. Microbiol.">
        <title>Mediterranean grassland soil C-N compound turnover is dependent on rainfall and depth, and is mediated by genomically divergent microorganisms.</title>
        <authorList>
            <person name="Diamond S."/>
            <person name="Andeer P.F."/>
            <person name="Li Z."/>
            <person name="Crits-Christoph A."/>
            <person name="Burstein D."/>
            <person name="Anantharaman K."/>
            <person name="Lane K.R."/>
            <person name="Thomas B.C."/>
            <person name="Pan C."/>
            <person name="Northen T.R."/>
            <person name="Banfield J.F."/>
        </authorList>
    </citation>
    <scope>NUCLEOTIDE SEQUENCE [LARGE SCALE GENOMIC DNA]</scope>
    <source>
        <strain evidence="1">NP_1</strain>
    </source>
</reference>
<dbReference type="EMBL" id="VBAI01000179">
    <property type="protein sequence ID" value="TMJ08804.1"/>
    <property type="molecule type" value="Genomic_DNA"/>
</dbReference>
<dbReference type="AlphaFoldDB" id="A0A537LLC4"/>
<comment type="caution">
    <text evidence="1">The sequence shown here is derived from an EMBL/GenBank/DDBJ whole genome shotgun (WGS) entry which is preliminary data.</text>
</comment>
<proteinExistence type="predicted"/>
<accession>A0A537LLC4</accession>
<evidence type="ECO:0000313" key="2">
    <source>
        <dbReference type="Proteomes" id="UP000315217"/>
    </source>
</evidence>
<dbReference type="Proteomes" id="UP000315217">
    <property type="component" value="Unassembled WGS sequence"/>
</dbReference>
<evidence type="ECO:0000313" key="1">
    <source>
        <dbReference type="EMBL" id="TMJ08804.1"/>
    </source>
</evidence>
<dbReference type="InterPro" id="IPR014917">
    <property type="entry name" value="DUF1800"/>
</dbReference>
<sequence length="500" mass="56054">MAETLLGTFRPSAADPWDRAKAAHLLGRAGFGGTPDDIARLAGMRFEDAVEELLEYERISDEPFPEVDFSEVRELAQALVDLRRGGAAEREVREASQQLRRANVQKFQEIRAGWVQRMLQTRRPLQEKMVLFWHGHLVSGFPDVTSAEHMAMQLALFRQMATGSFKELILAISQDPAMLSYLDNNSNRKGKPNENYARELMELFTLGVGNFGEQDVKEAARAFTGWTFAANEFVFRRNQHDDGMKMFLGRTGTFDGTDVIEIIFAQPAADRHLPRKLFEFFAYQGPEEPVIDELAAIFRRSDWSVRAVLRALFRSALFYSPRTVRAQVKSPVELVVGAVRALGVEVPPQALLRALDLMGQSLLYPPNVGGWPKGKGWINTATILVRYNFSKLLLDGTMPGAGGRRSMTGGAPGRVGTRARPIPLEQLIDAGRVWTAGDVITQLLDRFIQAPLEPRRRWALLRAFGTNREDAPVTIDSAQFPDQLRAAVHLIMSMPEYQLT</sequence>
<name>A0A537LLC4_9BACT</name>
<dbReference type="Pfam" id="PF08811">
    <property type="entry name" value="DUF1800"/>
    <property type="match status" value="1"/>
</dbReference>
<gene>
    <name evidence="1" type="ORF">E6G98_11260</name>
</gene>
<protein>
    <submittedName>
        <fullName evidence="1">DUF1800 domain-containing protein</fullName>
    </submittedName>
</protein>